<dbReference type="Pfam" id="PF13556">
    <property type="entry name" value="HTH_30"/>
    <property type="match status" value="1"/>
</dbReference>
<dbReference type="PANTHER" id="PTHR33744">
    <property type="entry name" value="CARBOHYDRATE DIACID REGULATOR"/>
    <property type="match status" value="1"/>
</dbReference>
<dbReference type="Gene3D" id="1.10.10.2840">
    <property type="entry name" value="PucR C-terminal helix-turn-helix domain"/>
    <property type="match status" value="1"/>
</dbReference>
<dbReference type="Pfam" id="PF07905">
    <property type="entry name" value="PucR"/>
    <property type="match status" value="1"/>
</dbReference>
<dbReference type="EMBL" id="WMET01000001">
    <property type="protein sequence ID" value="MYL18500.1"/>
    <property type="molecule type" value="Genomic_DNA"/>
</dbReference>
<dbReference type="InterPro" id="IPR012914">
    <property type="entry name" value="PucR_dom"/>
</dbReference>
<dbReference type="InterPro" id="IPR042070">
    <property type="entry name" value="PucR_C-HTH_sf"/>
</dbReference>
<comment type="caution">
    <text evidence="3">The sequence shown here is derived from an EMBL/GenBank/DDBJ whole genome shotgun (WGS) entry which is preliminary data.</text>
</comment>
<evidence type="ECO:0000313" key="4">
    <source>
        <dbReference type="Proteomes" id="UP000460949"/>
    </source>
</evidence>
<dbReference type="InterPro" id="IPR025736">
    <property type="entry name" value="PucR_C-HTH_dom"/>
</dbReference>
<evidence type="ECO:0000259" key="1">
    <source>
        <dbReference type="Pfam" id="PF07905"/>
    </source>
</evidence>
<protein>
    <submittedName>
        <fullName evidence="3">PucR family transcriptional regulator</fullName>
    </submittedName>
</protein>
<dbReference type="AlphaFoldDB" id="A0A845DLY0"/>
<gene>
    <name evidence="3" type="ORF">GLW04_01285</name>
</gene>
<evidence type="ECO:0000259" key="2">
    <source>
        <dbReference type="Pfam" id="PF13556"/>
    </source>
</evidence>
<dbReference type="InterPro" id="IPR051448">
    <property type="entry name" value="CdaR-like_regulators"/>
</dbReference>
<sequence>MKDSMSIENILKRDHFSSAKVISGHAGLSKSVKWVHVFEMTEVRENLKGGELILSTGFGWKNDDGLFLTLLQQLVERNVAGICIELGTFIQDLSEEALAFADAHDFPIIVFEEEVSFIEITRGIHADLINHQYERISSLEDYAQRLNKRLLSIDNYFDILKNLQQYVNCQLIYVTKDHTVVTVPQLRDKEREETLAELNAPPEKRTRWVLKQPVQVLEREFAVIYLLCGRRELGEFESLLLDRTATALAQYLLRELYTEEKRKARETEWLMGWLEGEHTAEEVESRLNHYKIQLPSFGAAAVTVKMNMADGSRKNPDVTYLNMLVQNIFDQNGFYVFPVERRQLITYILLNRKQEDNWKTRMKTGVDRLRKISMLNDSSVASFQIAVGKYTRQMDHIKESYQTALETLTLQSNLPPEQHKYFYDDLHMYRLISLVHKHSNLNGLVDEYLEPIIQYDQKHNTKLLETLRVYLACNGSKKETADKVFVVRQTLYHRLEKLEMLLGSDFMDCEKRQVIEFALVAHEYQQALHA</sequence>
<dbReference type="Proteomes" id="UP000460949">
    <property type="component" value="Unassembled WGS sequence"/>
</dbReference>
<feature type="domain" description="Purine catabolism PurC-like" evidence="1">
    <location>
        <begin position="10"/>
        <end position="127"/>
    </location>
</feature>
<reference evidence="3 4" key="1">
    <citation type="submission" date="2019-11" db="EMBL/GenBank/DDBJ databases">
        <title>Genome sequences of 17 halophilic strains isolated from different environments.</title>
        <authorList>
            <person name="Furrow R.E."/>
        </authorList>
    </citation>
    <scope>NUCLEOTIDE SEQUENCE [LARGE SCALE GENOMIC DNA]</scope>
    <source>
        <strain evidence="3 4">22511_23_Filter</strain>
    </source>
</reference>
<feature type="domain" description="PucR C-terminal helix-turn-helix" evidence="2">
    <location>
        <begin position="463"/>
        <end position="520"/>
    </location>
</feature>
<accession>A0A845DLY0</accession>
<dbReference type="RefSeq" id="WP_160834961.1">
    <property type="nucleotide sequence ID" value="NZ_WMET01000001.1"/>
</dbReference>
<dbReference type="PANTHER" id="PTHR33744:SF15">
    <property type="entry name" value="CARBOHYDRATE DIACID REGULATOR"/>
    <property type="match status" value="1"/>
</dbReference>
<organism evidence="3 4">
    <name type="scientific">Halobacillus litoralis</name>
    <dbReference type="NCBI Taxonomy" id="45668"/>
    <lineage>
        <taxon>Bacteria</taxon>
        <taxon>Bacillati</taxon>
        <taxon>Bacillota</taxon>
        <taxon>Bacilli</taxon>
        <taxon>Bacillales</taxon>
        <taxon>Bacillaceae</taxon>
        <taxon>Halobacillus</taxon>
    </lineage>
</organism>
<evidence type="ECO:0000313" key="3">
    <source>
        <dbReference type="EMBL" id="MYL18500.1"/>
    </source>
</evidence>
<proteinExistence type="predicted"/>
<name>A0A845DLY0_9BACI</name>